<accession>A0ABW1GWN3</accession>
<evidence type="ECO:0000313" key="2">
    <source>
        <dbReference type="Proteomes" id="UP001596200"/>
    </source>
</evidence>
<evidence type="ECO:0000313" key="1">
    <source>
        <dbReference type="EMBL" id="MFC5918206.1"/>
    </source>
</evidence>
<dbReference type="Proteomes" id="UP001596200">
    <property type="component" value="Unassembled WGS sequence"/>
</dbReference>
<keyword evidence="2" id="KW-1185">Reference proteome</keyword>
<reference evidence="2" key="1">
    <citation type="journal article" date="2019" name="Int. J. Syst. Evol. Microbiol.">
        <title>The Global Catalogue of Microorganisms (GCM) 10K type strain sequencing project: providing services to taxonomists for standard genome sequencing and annotation.</title>
        <authorList>
            <consortium name="The Broad Institute Genomics Platform"/>
            <consortium name="The Broad Institute Genome Sequencing Center for Infectious Disease"/>
            <person name="Wu L."/>
            <person name="Ma J."/>
        </authorList>
    </citation>
    <scope>NUCLEOTIDE SEQUENCE [LARGE SCALE GENOMIC DNA]</scope>
    <source>
        <strain evidence="2">JCM 4147</strain>
    </source>
</reference>
<dbReference type="Pfam" id="PF18143">
    <property type="entry name" value="HAD_SAK_2"/>
    <property type="match status" value="1"/>
</dbReference>
<name>A0ABW1GWN3_9ACTN</name>
<comment type="caution">
    <text evidence="1">The sequence shown here is derived from an EMBL/GenBank/DDBJ whole genome shotgun (WGS) entry which is preliminary data.</text>
</comment>
<gene>
    <name evidence="1" type="ORF">ACFP1B_32955</name>
</gene>
<dbReference type="RefSeq" id="WP_344516644.1">
    <property type="nucleotide sequence ID" value="NZ_BAAATU010000040.1"/>
</dbReference>
<proteinExistence type="predicted"/>
<organism evidence="1 2">
    <name type="scientific">Streptomyces pulveraceus</name>
    <dbReference type="NCBI Taxonomy" id="68258"/>
    <lineage>
        <taxon>Bacteria</taxon>
        <taxon>Bacillati</taxon>
        <taxon>Actinomycetota</taxon>
        <taxon>Actinomycetes</taxon>
        <taxon>Kitasatosporales</taxon>
        <taxon>Streptomycetaceae</taxon>
        <taxon>Streptomyces</taxon>
    </lineage>
</organism>
<dbReference type="EMBL" id="JBHSPU010000038">
    <property type="protein sequence ID" value="MFC5918206.1"/>
    <property type="molecule type" value="Genomic_DNA"/>
</dbReference>
<sequence length="158" mass="17398">MRQRPLLLLDVDGVLNPFAAHSCPEGCREYAFFPGEEPPVRLCDAHGHWLAALGRDFELVWATGWEDQANTFVAPLLNLPVLPIVRFPPVPFDPAEKVPAIDAFVGDRPAAWVDDAHTSGALVWARSRTAPTLLVTSDPARGLTATMVQELLHWRTAL</sequence>
<protein>
    <submittedName>
        <fullName evidence="1">HAD domain-containing protein</fullName>
    </submittedName>
</protein>